<name>A0ABU5DTF1_9BURK</name>
<proteinExistence type="predicted"/>
<dbReference type="Proteomes" id="UP001285263">
    <property type="component" value="Unassembled WGS sequence"/>
</dbReference>
<evidence type="ECO:0000313" key="2">
    <source>
        <dbReference type="Proteomes" id="UP001285263"/>
    </source>
</evidence>
<evidence type="ECO:0000313" key="1">
    <source>
        <dbReference type="EMBL" id="MDY0748724.1"/>
    </source>
</evidence>
<accession>A0ABU5DTF1</accession>
<dbReference type="RefSeq" id="WP_320426689.1">
    <property type="nucleotide sequence ID" value="NZ_JAXCLA010000011.1"/>
</dbReference>
<dbReference type="Gene3D" id="3.40.1350.10">
    <property type="match status" value="1"/>
</dbReference>
<comment type="caution">
    <text evidence="1">The sequence shown here is derived from an EMBL/GenBank/DDBJ whole genome shotgun (WGS) entry which is preliminary data.</text>
</comment>
<dbReference type="InterPro" id="IPR011856">
    <property type="entry name" value="tRNA_endonuc-like_dom_sf"/>
</dbReference>
<dbReference type="EMBL" id="JAXCLA010000011">
    <property type="protein sequence ID" value="MDY0748724.1"/>
    <property type="molecule type" value="Genomic_DNA"/>
</dbReference>
<keyword evidence="2" id="KW-1185">Reference proteome</keyword>
<evidence type="ECO:0008006" key="3">
    <source>
        <dbReference type="Google" id="ProtNLM"/>
    </source>
</evidence>
<protein>
    <recommendedName>
        <fullName evidence="3">Transposase</fullName>
    </recommendedName>
</protein>
<sequence length="335" mass="37816">MPKSKNPAMRRIATTRARAAASGWGPDYLAPLRASRGEAPSISRASELYSPKVGRFLELLSTPEQVAGLLALHHPGLFELIEQKELSPMPDLNPLEGHPRYTGPALPPVSGTIDIADRMGLLRFHPKAWQDVPVLRTDDLATTAFDTADSYCVPGYWHGDLLLYLEDEQGMYCLHWDTKAKPGDHGMPGPGYAPSRRRQAISRAQARDKVVLAYFHEANIRTVRVAGSEIDRTVTNNLRAAVAWQRRPPDMTDELQFGLMSELRAALLSETTPIEVFRRFSRDTSASMDACRRVFYRAIMSRELRLDLFRDIVVDRPMLAERRDVLAVYADWFER</sequence>
<organism evidence="1 2">
    <name type="scientific">Roseateles agri</name>
    <dbReference type="NCBI Taxonomy" id="3098619"/>
    <lineage>
        <taxon>Bacteria</taxon>
        <taxon>Pseudomonadati</taxon>
        <taxon>Pseudomonadota</taxon>
        <taxon>Betaproteobacteria</taxon>
        <taxon>Burkholderiales</taxon>
        <taxon>Sphaerotilaceae</taxon>
        <taxon>Roseateles</taxon>
    </lineage>
</organism>
<gene>
    <name evidence="1" type="ORF">SNE35_29770</name>
</gene>
<dbReference type="SUPFAM" id="SSF52980">
    <property type="entry name" value="Restriction endonuclease-like"/>
    <property type="match status" value="1"/>
</dbReference>
<dbReference type="InterPro" id="IPR011335">
    <property type="entry name" value="Restrct_endonuc-II-like"/>
</dbReference>
<reference evidence="1 2" key="1">
    <citation type="submission" date="2023-11" db="EMBL/GenBank/DDBJ databases">
        <title>Paucibacter sp. nov., isolated from fresh soil in Korea.</title>
        <authorList>
            <person name="Le N.T.T."/>
        </authorList>
    </citation>
    <scope>NUCLEOTIDE SEQUENCE [LARGE SCALE GENOMIC DNA]</scope>
    <source>
        <strain evidence="1 2">R3-3</strain>
    </source>
</reference>